<evidence type="ECO:0000256" key="1">
    <source>
        <dbReference type="ARBA" id="ARBA00002190"/>
    </source>
</evidence>
<keyword evidence="9" id="KW-1185">Reference proteome</keyword>
<dbReference type="Pfam" id="PF00872">
    <property type="entry name" value="Transposase_mut"/>
    <property type="match status" value="1"/>
</dbReference>
<dbReference type="InterPro" id="IPR001207">
    <property type="entry name" value="Transposase_mutator"/>
</dbReference>
<feature type="region of interest" description="Disordered" evidence="7">
    <location>
        <begin position="21"/>
        <end position="72"/>
    </location>
</feature>
<dbReference type="PANTHER" id="PTHR33217:SF7">
    <property type="entry name" value="TRANSPOSASE FOR INSERTION SEQUENCE ELEMENT IS1081"/>
    <property type="match status" value="1"/>
</dbReference>
<evidence type="ECO:0000256" key="3">
    <source>
        <dbReference type="ARBA" id="ARBA00022578"/>
    </source>
</evidence>
<comment type="function">
    <text evidence="1 6">Required for the transposition of the insertion element.</text>
</comment>
<evidence type="ECO:0000256" key="4">
    <source>
        <dbReference type="ARBA" id="ARBA00023125"/>
    </source>
</evidence>
<accession>A0ABY9W7K8</accession>
<evidence type="ECO:0000256" key="6">
    <source>
        <dbReference type="RuleBase" id="RU365089"/>
    </source>
</evidence>
<organism evidence="8 9">
    <name type="scientific">Streptomyces durocortorensis</name>
    <dbReference type="NCBI Taxonomy" id="2811104"/>
    <lineage>
        <taxon>Bacteria</taxon>
        <taxon>Bacillati</taxon>
        <taxon>Actinomycetota</taxon>
        <taxon>Actinomycetes</taxon>
        <taxon>Kitasatosporales</taxon>
        <taxon>Streptomycetaceae</taxon>
        <taxon>Streptomyces</taxon>
    </lineage>
</organism>
<gene>
    <name evidence="8" type="ORF">RI138_28870</name>
</gene>
<feature type="compositionally biased region" description="Low complexity" evidence="7">
    <location>
        <begin position="52"/>
        <end position="68"/>
    </location>
</feature>
<proteinExistence type="inferred from homology"/>
<dbReference type="EMBL" id="CP134500">
    <property type="protein sequence ID" value="WNF31469.1"/>
    <property type="molecule type" value="Genomic_DNA"/>
</dbReference>
<comment type="similarity">
    <text evidence="2 6">Belongs to the transposase mutator family.</text>
</comment>
<keyword evidence="4 6" id="KW-0238">DNA-binding</keyword>
<name>A0ABY9W7K8_9ACTN</name>
<dbReference type="Proteomes" id="UP001303236">
    <property type="component" value="Chromosome"/>
</dbReference>
<protein>
    <recommendedName>
        <fullName evidence="6">Mutator family transposase</fullName>
    </recommendedName>
</protein>
<evidence type="ECO:0000256" key="2">
    <source>
        <dbReference type="ARBA" id="ARBA00010961"/>
    </source>
</evidence>
<evidence type="ECO:0000256" key="5">
    <source>
        <dbReference type="ARBA" id="ARBA00023172"/>
    </source>
</evidence>
<evidence type="ECO:0000256" key="7">
    <source>
        <dbReference type="SAM" id="MobiDB-lite"/>
    </source>
</evidence>
<dbReference type="PANTHER" id="PTHR33217">
    <property type="entry name" value="TRANSPOSASE FOR INSERTION SEQUENCE ELEMENT IS1081"/>
    <property type="match status" value="1"/>
</dbReference>
<keyword evidence="6" id="KW-0814">Transposable element</keyword>
<reference evidence="8 9" key="1">
    <citation type="submission" date="2023-09" db="EMBL/GenBank/DDBJ databases">
        <title>Genome completion map analysis of the actinomycetes C11-1.</title>
        <authorList>
            <person name="Qin P."/>
            <person name="Guan P."/>
        </authorList>
    </citation>
    <scope>NUCLEOTIDE SEQUENCE [LARGE SCALE GENOMIC DNA]</scope>
    <source>
        <strain evidence="8 9">C11-1</strain>
    </source>
</reference>
<evidence type="ECO:0000313" key="9">
    <source>
        <dbReference type="Proteomes" id="UP001303236"/>
    </source>
</evidence>
<evidence type="ECO:0000313" key="8">
    <source>
        <dbReference type="EMBL" id="WNF31469.1"/>
    </source>
</evidence>
<keyword evidence="3 6" id="KW-0815">Transposition</keyword>
<sequence length="178" mass="18727">MRRPGLPHDFVLLLQQPGALAGLGQRGRPPDAAAGLMPSSMPSPTSGGVKQSEGPSTGSSTPTLVGSPNPADGLELVRGVAERMLRELIEAEATARIGAEWNERTATRTALRNGHRDKRLTTQADDLDLAIPKLRSGSRDRRLAVTPMPAGRVARSRAEHHTPQGGIAGRQPVGSSQA</sequence>
<keyword evidence="5 6" id="KW-0233">DNA recombination</keyword>
<feature type="region of interest" description="Disordered" evidence="7">
    <location>
        <begin position="133"/>
        <end position="178"/>
    </location>
</feature>